<dbReference type="Proteomes" id="UP001600888">
    <property type="component" value="Unassembled WGS sequence"/>
</dbReference>
<accession>A0ABR4E077</accession>
<dbReference type="EMBL" id="JBAWTH010000126">
    <property type="protein sequence ID" value="KAL2275808.1"/>
    <property type="molecule type" value="Genomic_DNA"/>
</dbReference>
<evidence type="ECO:0000313" key="2">
    <source>
        <dbReference type="Proteomes" id="UP001600888"/>
    </source>
</evidence>
<name>A0ABR4E077_9PEZI</name>
<dbReference type="Gene3D" id="3.40.50.720">
    <property type="entry name" value="NAD(P)-binding Rossmann-like Domain"/>
    <property type="match status" value="1"/>
</dbReference>
<evidence type="ECO:0000313" key="1">
    <source>
        <dbReference type="EMBL" id="KAL2275808.1"/>
    </source>
</evidence>
<evidence type="ECO:0008006" key="3">
    <source>
        <dbReference type="Google" id="ProtNLM"/>
    </source>
</evidence>
<gene>
    <name evidence="1" type="ORF">FJTKL_01568</name>
</gene>
<sequence>MSGKTVTSFLSTAFGANKSKVVKKLTSTATQSGHARVFPSQSKDVAFDLRIDAGNKSGGKQPVHLQVNAQAKSQGLKTWVSAIGQHRRDVRTIAAWTVALILNFRVQAGCVGRCVVFQLELRIIFRHTPPIQKASEIMATTRTYLVTGANRGPGKGLVAQLLQRSSTSVVTTVRDPIHAAPASNELPKADGAR</sequence>
<dbReference type="SUPFAM" id="SSF51735">
    <property type="entry name" value="NAD(P)-binding Rossmann-fold domains"/>
    <property type="match status" value="1"/>
</dbReference>
<comment type="caution">
    <text evidence="1">The sequence shown here is derived from an EMBL/GenBank/DDBJ whole genome shotgun (WGS) entry which is preliminary data.</text>
</comment>
<protein>
    <recommendedName>
        <fullName evidence="3">Aflatoxin biosynthesis ketoreductase nor-1</fullName>
    </recommendedName>
</protein>
<dbReference type="InterPro" id="IPR036291">
    <property type="entry name" value="NAD(P)-bd_dom_sf"/>
</dbReference>
<reference evidence="1 2" key="1">
    <citation type="submission" date="2024-03" db="EMBL/GenBank/DDBJ databases">
        <title>A high-quality draft genome sequence of Diaporthe vaccinii, a causative agent of upright dieback and viscid rot disease in cranberry plants.</title>
        <authorList>
            <person name="Sarrasin M."/>
            <person name="Lang B.F."/>
            <person name="Burger G."/>
        </authorList>
    </citation>
    <scope>NUCLEOTIDE SEQUENCE [LARGE SCALE GENOMIC DNA]</scope>
    <source>
        <strain evidence="1 2">IS7</strain>
    </source>
</reference>
<keyword evidence="2" id="KW-1185">Reference proteome</keyword>
<proteinExistence type="predicted"/>
<organism evidence="1 2">
    <name type="scientific">Diaporthe vaccinii</name>
    <dbReference type="NCBI Taxonomy" id="105482"/>
    <lineage>
        <taxon>Eukaryota</taxon>
        <taxon>Fungi</taxon>
        <taxon>Dikarya</taxon>
        <taxon>Ascomycota</taxon>
        <taxon>Pezizomycotina</taxon>
        <taxon>Sordariomycetes</taxon>
        <taxon>Sordariomycetidae</taxon>
        <taxon>Diaporthales</taxon>
        <taxon>Diaporthaceae</taxon>
        <taxon>Diaporthe</taxon>
        <taxon>Diaporthe eres species complex</taxon>
    </lineage>
</organism>